<evidence type="ECO:0000313" key="18">
    <source>
        <dbReference type="Proteomes" id="UP000001025"/>
    </source>
</evidence>
<evidence type="ECO:0000259" key="16">
    <source>
        <dbReference type="Pfam" id="PF21086"/>
    </source>
</evidence>
<organism evidence="17 18">
    <name type="scientific">Rhodopirellula baltica (strain DSM 10527 / NCIMB 13988 / SH1)</name>
    <dbReference type="NCBI Taxonomy" id="243090"/>
    <lineage>
        <taxon>Bacteria</taxon>
        <taxon>Pseudomonadati</taxon>
        <taxon>Planctomycetota</taxon>
        <taxon>Planctomycetia</taxon>
        <taxon>Pirellulales</taxon>
        <taxon>Pirellulaceae</taxon>
        <taxon>Rhodopirellula</taxon>
    </lineage>
</organism>
<evidence type="ECO:0000256" key="14">
    <source>
        <dbReference type="PIRSR" id="PIRSR604469-1"/>
    </source>
</evidence>
<dbReference type="SUPFAM" id="SSF55021">
    <property type="entry name" value="ACT-like"/>
    <property type="match status" value="1"/>
</dbReference>
<keyword evidence="8 17" id="KW-0378">Hydrolase</keyword>
<dbReference type="GO" id="GO:0036424">
    <property type="term" value="F:L-phosphoserine phosphatase activity"/>
    <property type="evidence" value="ECO:0000318"/>
    <property type="project" value="GO_Central"/>
</dbReference>
<keyword evidence="6" id="KW-0028">Amino-acid biosynthesis</keyword>
<dbReference type="InterPro" id="IPR023214">
    <property type="entry name" value="HAD_sf"/>
</dbReference>
<dbReference type="Pfam" id="PF13740">
    <property type="entry name" value="ACT_6"/>
    <property type="match status" value="1"/>
</dbReference>
<proteinExistence type="inferred from homology"/>
<dbReference type="SFLD" id="SFLDG01137">
    <property type="entry name" value="C1.6.1:_Phosphoserine_Phosphat"/>
    <property type="match status" value="1"/>
</dbReference>
<dbReference type="CDD" id="cd04870">
    <property type="entry name" value="ACT_PSP_1"/>
    <property type="match status" value="1"/>
</dbReference>
<protein>
    <recommendedName>
        <fullName evidence="5">Phosphoserine phosphatase</fullName>
        <ecNumber evidence="4">3.1.3.3</ecNumber>
    </recommendedName>
    <alternativeName>
        <fullName evidence="11">O-phosphoserine phosphohydrolase</fullName>
    </alternativeName>
</protein>
<dbReference type="InterPro" id="IPR050582">
    <property type="entry name" value="HAD-like_SerB"/>
</dbReference>
<dbReference type="CDD" id="cd07500">
    <property type="entry name" value="HAD_PSP"/>
    <property type="match status" value="1"/>
</dbReference>
<dbReference type="AlphaFoldDB" id="Q7UG96"/>
<dbReference type="Proteomes" id="UP000001025">
    <property type="component" value="Chromosome"/>
</dbReference>
<evidence type="ECO:0000256" key="8">
    <source>
        <dbReference type="ARBA" id="ARBA00022801"/>
    </source>
</evidence>
<evidence type="ECO:0000256" key="7">
    <source>
        <dbReference type="ARBA" id="ARBA00022723"/>
    </source>
</evidence>
<dbReference type="SFLD" id="SFLDS00003">
    <property type="entry name" value="Haloacid_Dehalogenase"/>
    <property type="match status" value="1"/>
</dbReference>
<dbReference type="Gene3D" id="3.30.70.260">
    <property type="match status" value="2"/>
</dbReference>
<dbReference type="InterPro" id="IPR036412">
    <property type="entry name" value="HAD-like_sf"/>
</dbReference>
<dbReference type="PANTHER" id="PTHR43344">
    <property type="entry name" value="PHOSPHOSERINE PHOSPHATASE"/>
    <property type="match status" value="1"/>
</dbReference>
<dbReference type="SUPFAM" id="SSF56784">
    <property type="entry name" value="HAD-like"/>
    <property type="match status" value="1"/>
</dbReference>
<dbReference type="UniPathway" id="UPA00135">
    <property type="reaction ID" value="UER00198"/>
</dbReference>
<dbReference type="InParanoid" id="Q7UG96"/>
<comment type="pathway">
    <text evidence="2">Amino-acid biosynthesis; L-serine biosynthesis; L-serine from 3-phospho-D-glycerate: step 3/3.</text>
</comment>
<dbReference type="InterPro" id="IPR045865">
    <property type="entry name" value="ACT-like_dom_sf"/>
</dbReference>
<dbReference type="GO" id="GO:0005737">
    <property type="term" value="C:cytoplasm"/>
    <property type="evidence" value="ECO:0000318"/>
    <property type="project" value="GO_Central"/>
</dbReference>
<dbReference type="NCBIfam" id="TIGR01488">
    <property type="entry name" value="HAD-SF-IB"/>
    <property type="match status" value="1"/>
</dbReference>
<dbReference type="SFLD" id="SFLDG01136">
    <property type="entry name" value="C1.6:_Phosphoserine_Phosphatas"/>
    <property type="match status" value="1"/>
</dbReference>
<dbReference type="STRING" id="243090.RB8037"/>
<evidence type="ECO:0000256" key="13">
    <source>
        <dbReference type="ARBA" id="ARBA00048523"/>
    </source>
</evidence>
<dbReference type="FunFam" id="3.40.50.1000:FF:000048">
    <property type="entry name" value="Phosphoserine phosphatase"/>
    <property type="match status" value="1"/>
</dbReference>
<evidence type="ECO:0000313" key="17">
    <source>
        <dbReference type="EMBL" id="CAD78433.1"/>
    </source>
</evidence>
<dbReference type="HOGENOM" id="CLU_036368_0_0_0"/>
<evidence type="ECO:0000256" key="5">
    <source>
        <dbReference type="ARBA" id="ARBA00015196"/>
    </source>
</evidence>
<dbReference type="InterPro" id="IPR049148">
    <property type="entry name" value="PSP_ACT"/>
</dbReference>
<comment type="catalytic activity">
    <reaction evidence="13">
        <text>O-phospho-D-serine + H2O = D-serine + phosphate</text>
        <dbReference type="Rhea" id="RHEA:24873"/>
        <dbReference type="ChEBI" id="CHEBI:15377"/>
        <dbReference type="ChEBI" id="CHEBI:35247"/>
        <dbReference type="ChEBI" id="CHEBI:43474"/>
        <dbReference type="ChEBI" id="CHEBI:58680"/>
        <dbReference type="EC" id="3.1.3.3"/>
    </reaction>
</comment>
<dbReference type="Pfam" id="PF21086">
    <property type="entry name" value="ACT_PSP_2"/>
    <property type="match status" value="1"/>
</dbReference>
<dbReference type="PATRIC" id="fig|243090.15.peg.3882"/>
<dbReference type="OrthoDB" id="9790031at2"/>
<dbReference type="eggNOG" id="COG0560">
    <property type="taxonomic scope" value="Bacteria"/>
</dbReference>
<comment type="cofactor">
    <cofactor evidence="1">
        <name>Mg(2+)</name>
        <dbReference type="ChEBI" id="CHEBI:18420"/>
    </cofactor>
</comment>
<evidence type="ECO:0000256" key="3">
    <source>
        <dbReference type="ARBA" id="ARBA00009184"/>
    </source>
</evidence>
<reference evidence="17 18" key="1">
    <citation type="journal article" date="2003" name="Proc. Natl. Acad. Sci. U.S.A.">
        <title>Complete genome sequence of the marine planctomycete Pirellula sp. strain 1.</title>
        <authorList>
            <person name="Gloeckner F.O."/>
            <person name="Kube M."/>
            <person name="Bauer M."/>
            <person name="Teeling H."/>
            <person name="Lombardot T."/>
            <person name="Ludwig W."/>
            <person name="Gade D."/>
            <person name="Beck A."/>
            <person name="Borzym K."/>
            <person name="Heitmann K."/>
            <person name="Rabus R."/>
            <person name="Schlesner H."/>
            <person name="Amann R."/>
            <person name="Reinhardt R."/>
        </authorList>
    </citation>
    <scope>NUCLEOTIDE SEQUENCE [LARGE SCALE GENOMIC DNA]</scope>
    <source>
        <strain evidence="18">DSM 10527 / NCIMB 13988 / SH1</strain>
    </source>
</reference>
<evidence type="ECO:0000256" key="15">
    <source>
        <dbReference type="SAM" id="MobiDB-lite"/>
    </source>
</evidence>
<dbReference type="CDD" id="cd04871">
    <property type="entry name" value="ACT_PSP_2"/>
    <property type="match status" value="1"/>
</dbReference>
<dbReference type="Gene3D" id="1.10.150.210">
    <property type="entry name" value="Phosphoserine phosphatase, domain 2"/>
    <property type="match status" value="1"/>
</dbReference>
<keyword evidence="18" id="KW-1185">Reference proteome</keyword>
<evidence type="ECO:0000256" key="4">
    <source>
        <dbReference type="ARBA" id="ARBA00012640"/>
    </source>
</evidence>
<dbReference type="EMBL" id="BX294147">
    <property type="protein sequence ID" value="CAD78433.1"/>
    <property type="molecule type" value="Genomic_DNA"/>
</dbReference>
<dbReference type="GO" id="GO:0000287">
    <property type="term" value="F:magnesium ion binding"/>
    <property type="evidence" value="ECO:0000318"/>
    <property type="project" value="GO_Central"/>
</dbReference>
<evidence type="ECO:0000256" key="1">
    <source>
        <dbReference type="ARBA" id="ARBA00001946"/>
    </source>
</evidence>
<keyword evidence="10" id="KW-0718">Serine biosynthesis</keyword>
<feature type="active site" description="Nucleophile" evidence="14">
    <location>
        <position position="277"/>
    </location>
</feature>
<dbReference type="Gene3D" id="3.40.50.1000">
    <property type="entry name" value="HAD superfamily/HAD-like"/>
    <property type="match status" value="1"/>
</dbReference>
<evidence type="ECO:0000256" key="12">
    <source>
        <dbReference type="ARBA" id="ARBA00048138"/>
    </source>
</evidence>
<accession>Q7UG96</accession>
<dbReference type="GO" id="GO:0006564">
    <property type="term" value="P:L-serine biosynthetic process"/>
    <property type="evidence" value="ECO:0000318"/>
    <property type="project" value="GO_Central"/>
</dbReference>
<dbReference type="KEGG" id="rba:RB8037"/>
<dbReference type="SFLD" id="SFLDF00029">
    <property type="entry name" value="phosphoserine_phosphatase"/>
    <property type="match status" value="1"/>
</dbReference>
<evidence type="ECO:0000256" key="6">
    <source>
        <dbReference type="ARBA" id="ARBA00022605"/>
    </source>
</evidence>
<name>Q7UG96_RHOBA</name>
<evidence type="ECO:0000256" key="9">
    <source>
        <dbReference type="ARBA" id="ARBA00022842"/>
    </source>
</evidence>
<dbReference type="InterPro" id="IPR004469">
    <property type="entry name" value="PSP"/>
</dbReference>
<evidence type="ECO:0000256" key="10">
    <source>
        <dbReference type="ARBA" id="ARBA00023299"/>
    </source>
</evidence>
<feature type="region of interest" description="Disordered" evidence="15">
    <location>
        <begin position="1"/>
        <end position="24"/>
    </location>
</feature>
<dbReference type="NCBIfam" id="TIGR00338">
    <property type="entry name" value="serB"/>
    <property type="match status" value="1"/>
</dbReference>
<keyword evidence="9" id="KW-0460">Magnesium</keyword>
<keyword evidence="7" id="KW-0479">Metal-binding</keyword>
<dbReference type="FunFam" id="1.10.150.210:FF:000001">
    <property type="entry name" value="Phosphoserine phosphatase"/>
    <property type="match status" value="1"/>
</dbReference>
<dbReference type="Pfam" id="PF12710">
    <property type="entry name" value="HAD"/>
    <property type="match status" value="1"/>
</dbReference>
<evidence type="ECO:0000256" key="2">
    <source>
        <dbReference type="ARBA" id="ARBA00005135"/>
    </source>
</evidence>
<comment type="catalytic activity">
    <reaction evidence="12">
        <text>O-phospho-L-serine + H2O = L-serine + phosphate</text>
        <dbReference type="Rhea" id="RHEA:21208"/>
        <dbReference type="ChEBI" id="CHEBI:15377"/>
        <dbReference type="ChEBI" id="CHEBI:33384"/>
        <dbReference type="ChEBI" id="CHEBI:43474"/>
        <dbReference type="ChEBI" id="CHEBI:57524"/>
        <dbReference type="EC" id="3.1.3.3"/>
    </reaction>
</comment>
<sequence>MPDRRDTTRRICSRPNRQRRAGSQRHHCRLDRFIRCRRSPFTLSQRLIVPVTTNAPKPTPNAVVNDSILPSTLGNSPIAPSPPTIVLLRFTGDDCPGLTASISERLHRFNCRVIDVNQAVIHRSLLLGMLVQIPGSEDPERLIRKMRRKSRKLGLKCKAKIVCDPDYDAWVDRQGKSRFILTLLSRSVTAEQFAAVSRLVSDQGLNIDVITRLSGRPKREPGDELTRACVEFSLRGDPTDVNALKASLLELSNRLNLDLAWQRDDAFRRNRRIVALDMDSTLLQAEVIDELAKEAGAGEKVSAITEAAMRGEIDFDESLRQRVQSLEGLPESVLPKVAERLQLTEGAERLLSNLRRFGYTTAILSGGFTYFGEHLQKLLGIDHVHANQLEIVDGKLTGRVLGPIVNAERKALLLEQLAANEGVDRKQMIAIGDGANDLPMLSRAGLGIAFHAKPIVRESAEHQMSTLGLDAVLYLLGVRDRDLVE</sequence>
<dbReference type="PANTHER" id="PTHR43344:SF2">
    <property type="entry name" value="PHOSPHOSERINE PHOSPHATASE"/>
    <property type="match status" value="1"/>
</dbReference>
<comment type="similarity">
    <text evidence="3">Belongs to the HAD-like hydrolase superfamily. SerB family.</text>
</comment>
<dbReference type="EC" id="3.1.3.3" evidence="4"/>
<dbReference type="eggNOG" id="COG3830">
    <property type="taxonomic scope" value="Bacteria"/>
</dbReference>
<feature type="domain" description="Phosphoserine phosphatase ACT" evidence="16">
    <location>
        <begin position="180"/>
        <end position="260"/>
    </location>
</feature>
<feature type="active site" description="Proton donor" evidence="14">
    <location>
        <position position="279"/>
    </location>
</feature>
<gene>
    <name evidence="17" type="primary">serB</name>
    <name evidence="17" type="ordered locus">RB8037</name>
</gene>
<dbReference type="EnsemblBacteria" id="CAD78433">
    <property type="protein sequence ID" value="CAD78433"/>
    <property type="gene ID" value="RB8037"/>
</dbReference>
<evidence type="ECO:0000256" key="11">
    <source>
        <dbReference type="ARBA" id="ARBA00031693"/>
    </source>
</evidence>